<comment type="caution">
    <text evidence="1">The sequence shown here is derived from an EMBL/GenBank/DDBJ whole genome shotgun (WGS) entry which is preliminary data.</text>
</comment>
<sequence>MYSIGIRVFAQKDKPGKIYYAVIKKHEDEELELIKSSYLNIPVALAVPEQLAFIRTNFLALITQYDIKKAGLRITETIARKPLVYRMNIEGVLQELFANSSIEEYGLINIARMSKALSIPMQNIKLYIEKKEILDGFEKEEWESFKTEERECIITALTVLFQKEEKN</sequence>
<dbReference type="EMBL" id="NUUI01000146">
    <property type="protein sequence ID" value="PHG13104.1"/>
    <property type="molecule type" value="Genomic_DNA"/>
</dbReference>
<proteinExistence type="predicted"/>
<dbReference type="AlphaFoldDB" id="A0ABD6TEM2"/>
<name>A0ABD6TEM2_9BACI</name>
<reference evidence="1 2" key="1">
    <citation type="submission" date="2017-09" db="EMBL/GenBank/DDBJ databases">
        <title>Large-scale bioinformatics analysis of Bacillus genomes uncovers conserved roles of natural products in bacterial physiology.</title>
        <authorList>
            <consortium name="Agbiome Team Llc"/>
            <person name="Bleich R.M."/>
            <person name="Grubbs K.J."/>
            <person name="Santa Maria K.C."/>
            <person name="Allen S.E."/>
            <person name="Farag S."/>
            <person name="Shank E.A."/>
            <person name="Bowers A."/>
        </authorList>
    </citation>
    <scope>NUCLEOTIDE SEQUENCE [LARGE SCALE GENOMIC DNA]</scope>
    <source>
        <strain evidence="1 2">AFS032503</strain>
    </source>
</reference>
<dbReference type="RefSeq" id="WP_098150243.1">
    <property type="nucleotide sequence ID" value="NZ_NUBB01000048.1"/>
</dbReference>
<protein>
    <submittedName>
        <fullName evidence="1">Uncharacterized protein</fullName>
    </submittedName>
</protein>
<organism evidence="1 2">
    <name type="scientific">Bacillus wiedmannii</name>
    <dbReference type="NCBI Taxonomy" id="1890302"/>
    <lineage>
        <taxon>Bacteria</taxon>
        <taxon>Bacillati</taxon>
        <taxon>Bacillota</taxon>
        <taxon>Bacilli</taxon>
        <taxon>Bacillales</taxon>
        <taxon>Bacillaceae</taxon>
        <taxon>Bacillus</taxon>
        <taxon>Bacillus cereus group</taxon>
    </lineage>
</organism>
<evidence type="ECO:0000313" key="2">
    <source>
        <dbReference type="Proteomes" id="UP000225062"/>
    </source>
</evidence>
<accession>A0ABD6TEM2</accession>
<gene>
    <name evidence="1" type="ORF">COI74_30185</name>
</gene>
<dbReference type="Proteomes" id="UP000225062">
    <property type="component" value="Unassembled WGS sequence"/>
</dbReference>
<evidence type="ECO:0000313" key="1">
    <source>
        <dbReference type="EMBL" id="PHG13104.1"/>
    </source>
</evidence>